<evidence type="ECO:0000313" key="4">
    <source>
        <dbReference type="Proteomes" id="UP000198925"/>
    </source>
</evidence>
<organism evidence="3 4">
    <name type="scientific">Belnapia rosea</name>
    <dbReference type="NCBI Taxonomy" id="938405"/>
    <lineage>
        <taxon>Bacteria</taxon>
        <taxon>Pseudomonadati</taxon>
        <taxon>Pseudomonadota</taxon>
        <taxon>Alphaproteobacteria</taxon>
        <taxon>Acetobacterales</taxon>
        <taxon>Roseomonadaceae</taxon>
        <taxon>Belnapia</taxon>
    </lineage>
</organism>
<proteinExistence type="predicted"/>
<dbReference type="PANTHER" id="PTHR38463:SF1">
    <property type="entry name" value="STRESS RESPONSE PROTEIN YSNF"/>
    <property type="match status" value="1"/>
</dbReference>
<reference evidence="3 4" key="1">
    <citation type="submission" date="2016-10" db="EMBL/GenBank/DDBJ databases">
        <authorList>
            <person name="de Groot N.N."/>
        </authorList>
    </citation>
    <scope>NUCLEOTIDE SEQUENCE [LARGE SCALE GENOMIC DNA]</scope>
    <source>
        <strain evidence="3 4">CPCC 100156</strain>
    </source>
</reference>
<evidence type="ECO:0000259" key="2">
    <source>
        <dbReference type="Pfam" id="PF09557"/>
    </source>
</evidence>
<feature type="compositionally biased region" description="Low complexity" evidence="1">
    <location>
        <begin position="291"/>
        <end position="317"/>
    </location>
</feature>
<gene>
    <name evidence="3" type="ORF">SAMN04487779_102437</name>
</gene>
<dbReference type="Pfam" id="PF09557">
    <property type="entry name" value="DUF2382"/>
    <property type="match status" value="1"/>
</dbReference>
<dbReference type="STRING" id="938405.SAMN02927895_04642"/>
<protein>
    <submittedName>
        <fullName evidence="3">Conserved domain-containing protein</fullName>
    </submittedName>
</protein>
<feature type="compositionally biased region" description="Polar residues" evidence="1">
    <location>
        <begin position="327"/>
        <end position="339"/>
    </location>
</feature>
<feature type="region of interest" description="Disordered" evidence="1">
    <location>
        <begin position="285"/>
        <end position="339"/>
    </location>
</feature>
<dbReference type="AlphaFoldDB" id="A0A1G7BEQ4"/>
<feature type="domain" description="DUF2382" evidence="2">
    <location>
        <begin position="177"/>
        <end position="286"/>
    </location>
</feature>
<dbReference type="InterPro" id="IPR019060">
    <property type="entry name" value="DUF2382"/>
</dbReference>
<dbReference type="InterPro" id="IPR052967">
    <property type="entry name" value="Stress_Response_Assoc"/>
</dbReference>
<name>A0A1G7BEQ4_9PROT</name>
<dbReference type="RefSeq" id="WP_090664876.1">
    <property type="nucleotide sequence ID" value="NZ_FMZX01000024.1"/>
</dbReference>
<dbReference type="Proteomes" id="UP000198925">
    <property type="component" value="Unassembled WGS sequence"/>
</dbReference>
<dbReference type="EMBL" id="FMZX01000024">
    <property type="protein sequence ID" value="SDE24866.1"/>
    <property type="molecule type" value="Genomic_DNA"/>
</dbReference>
<dbReference type="PANTHER" id="PTHR38463">
    <property type="entry name" value="STRESS RESPONSE PROTEIN YSNF"/>
    <property type="match status" value="1"/>
</dbReference>
<sequence length="339" mass="35506">MSRTITAMFDDRAHADAAVQQLTQQLSITSSDIQMHAADAASTTGGTAAASGDTGFWASLKDLFVPDEDRTTYAEGVRRGSVVVSATVDENMLDQAMDVLEGHGAVDLDTREAEWRQEGWTGTQTVASDAGVASVPSASGFGVAATGTAVGSTTPPAASTAAPAVATTARVGGEEAIPIVEESLRVGKRDVERGRVRVRSYVVETPVSEQVMLHQEHVDVERRVVDRPVTGADAVFQDRTIEATETAEEAVISKEARVTGEVVIRKEATERTETVQDTVRRTEVDIDDTTTDAARARTGVGTAGAAPDDAPGNPPGTMASRAVDKTLGTNVSGANPTKR</sequence>
<accession>A0A1G7BEQ4</accession>
<keyword evidence="4" id="KW-1185">Reference proteome</keyword>
<evidence type="ECO:0000313" key="3">
    <source>
        <dbReference type="EMBL" id="SDE24866.1"/>
    </source>
</evidence>
<evidence type="ECO:0000256" key="1">
    <source>
        <dbReference type="SAM" id="MobiDB-lite"/>
    </source>
</evidence>